<gene>
    <name evidence="5" type="ORF">ATE80_16805</name>
</gene>
<accession>A0A100Y4S6</accession>
<dbReference type="PRINTS" id="PR00502">
    <property type="entry name" value="NUDIXFAMILY"/>
</dbReference>
<dbReference type="PROSITE" id="PS00893">
    <property type="entry name" value="NUDIX_BOX"/>
    <property type="match status" value="1"/>
</dbReference>
<dbReference type="STRING" id="936756.ATE80_16805"/>
<dbReference type="PROSITE" id="PS51462">
    <property type="entry name" value="NUDIX"/>
    <property type="match status" value="1"/>
</dbReference>
<dbReference type="InterPro" id="IPR020084">
    <property type="entry name" value="NUDIX_hydrolase_CS"/>
</dbReference>
<dbReference type="InterPro" id="IPR000086">
    <property type="entry name" value="NUDIX_hydrolase_dom"/>
</dbReference>
<dbReference type="PANTHER" id="PTHR21340:SF0">
    <property type="entry name" value="BIS(5'-NUCLEOSYL)-TETRAPHOSPHATASE [ASYMMETRICAL]"/>
    <property type="match status" value="1"/>
</dbReference>
<dbReference type="GO" id="GO:0006754">
    <property type="term" value="P:ATP biosynthetic process"/>
    <property type="evidence" value="ECO:0007669"/>
    <property type="project" value="TreeGrafter"/>
</dbReference>
<evidence type="ECO:0000256" key="2">
    <source>
        <dbReference type="ARBA" id="ARBA00022801"/>
    </source>
</evidence>
<evidence type="ECO:0000256" key="3">
    <source>
        <dbReference type="RuleBase" id="RU003476"/>
    </source>
</evidence>
<dbReference type="Proteomes" id="UP000054011">
    <property type="component" value="Unassembled WGS sequence"/>
</dbReference>
<evidence type="ECO:0000256" key="1">
    <source>
        <dbReference type="ARBA" id="ARBA00005582"/>
    </source>
</evidence>
<dbReference type="RefSeq" id="WP_058943024.1">
    <property type="nucleotide sequence ID" value="NZ_LNSV01000040.1"/>
</dbReference>
<dbReference type="AlphaFoldDB" id="A0A100Y4S6"/>
<sequence length="132" mass="14292">MSGTVRAAGCLLWRPGPGGVPELCLVHRPKYDDWSFPKGKLEPGEELLAAAVREVAEETGQSCRPGPFLATVRYRVKDRPKEVTYWAAEATGGGFTPSREVDALRWVPAPQATAHLSHATDRPLVAVFLAAV</sequence>
<feature type="domain" description="Nudix hydrolase" evidence="4">
    <location>
        <begin position="3"/>
        <end position="130"/>
    </location>
</feature>
<keyword evidence="2 3" id="KW-0378">Hydrolase</keyword>
<evidence type="ECO:0000259" key="4">
    <source>
        <dbReference type="PROSITE" id="PS51462"/>
    </source>
</evidence>
<dbReference type="InterPro" id="IPR020476">
    <property type="entry name" value="Nudix_hydrolase"/>
</dbReference>
<comment type="similarity">
    <text evidence="1 3">Belongs to the Nudix hydrolase family.</text>
</comment>
<comment type="caution">
    <text evidence="5">The sequence shown here is derived from an EMBL/GenBank/DDBJ whole genome shotgun (WGS) entry which is preliminary data.</text>
</comment>
<protein>
    <submittedName>
        <fullName evidence="5">DNA mismatch repair protein MutT</fullName>
    </submittedName>
</protein>
<dbReference type="Gene3D" id="3.90.79.10">
    <property type="entry name" value="Nucleoside Triphosphate Pyrophosphohydrolase"/>
    <property type="match status" value="1"/>
</dbReference>
<reference evidence="5 6" key="1">
    <citation type="submission" date="2015-11" db="EMBL/GenBank/DDBJ databases">
        <title>Genome-wide analysis reveals the secondary metabolome in Streptomyces kanasensis ZX01.</title>
        <authorList>
            <person name="Zhang G."/>
            <person name="Han L."/>
            <person name="Feng J."/>
            <person name="Zhang X."/>
        </authorList>
    </citation>
    <scope>NUCLEOTIDE SEQUENCE [LARGE SCALE GENOMIC DNA]</scope>
    <source>
        <strain evidence="5 6">ZX01</strain>
    </source>
</reference>
<name>A0A100Y4S6_9ACTN</name>
<evidence type="ECO:0000313" key="6">
    <source>
        <dbReference type="Proteomes" id="UP000054011"/>
    </source>
</evidence>
<dbReference type="InterPro" id="IPR051325">
    <property type="entry name" value="Nudix_hydrolase_domain"/>
</dbReference>
<dbReference type="CDD" id="cd03673">
    <property type="entry name" value="NUDIX_Ap6A_hydrolase"/>
    <property type="match status" value="1"/>
</dbReference>
<organism evidence="5 6">
    <name type="scientific">Streptomyces kanasensis</name>
    <dbReference type="NCBI Taxonomy" id="936756"/>
    <lineage>
        <taxon>Bacteria</taxon>
        <taxon>Bacillati</taxon>
        <taxon>Actinomycetota</taxon>
        <taxon>Actinomycetes</taxon>
        <taxon>Kitasatosporales</taxon>
        <taxon>Streptomycetaceae</taxon>
        <taxon>Streptomyces</taxon>
    </lineage>
</organism>
<keyword evidence="6" id="KW-1185">Reference proteome</keyword>
<dbReference type="Pfam" id="PF00293">
    <property type="entry name" value="NUDIX"/>
    <property type="match status" value="1"/>
</dbReference>
<proteinExistence type="inferred from homology"/>
<dbReference type="InterPro" id="IPR015797">
    <property type="entry name" value="NUDIX_hydrolase-like_dom_sf"/>
</dbReference>
<dbReference type="GO" id="GO:0006167">
    <property type="term" value="P:AMP biosynthetic process"/>
    <property type="evidence" value="ECO:0007669"/>
    <property type="project" value="TreeGrafter"/>
</dbReference>
<dbReference type="OrthoDB" id="4287477at2"/>
<evidence type="ECO:0000313" key="5">
    <source>
        <dbReference type="EMBL" id="KUH37705.1"/>
    </source>
</evidence>
<dbReference type="SUPFAM" id="SSF55811">
    <property type="entry name" value="Nudix"/>
    <property type="match status" value="1"/>
</dbReference>
<dbReference type="EMBL" id="LNSV01000040">
    <property type="protein sequence ID" value="KUH37705.1"/>
    <property type="molecule type" value="Genomic_DNA"/>
</dbReference>
<dbReference type="GO" id="GO:0004081">
    <property type="term" value="F:bis(5'-nucleosyl)-tetraphosphatase (asymmetrical) activity"/>
    <property type="evidence" value="ECO:0007669"/>
    <property type="project" value="TreeGrafter"/>
</dbReference>
<dbReference type="PANTHER" id="PTHR21340">
    <property type="entry name" value="DIADENOSINE 5,5-P1,P4-TETRAPHOSPHATE PYROPHOSPHOHYDROLASE MUTT"/>
    <property type="match status" value="1"/>
</dbReference>